<proteinExistence type="predicted"/>
<dbReference type="SUPFAM" id="SSF56672">
    <property type="entry name" value="DNA/RNA polymerases"/>
    <property type="match status" value="1"/>
</dbReference>
<evidence type="ECO:0000313" key="3">
    <source>
        <dbReference type="RefSeq" id="XP_010418736.1"/>
    </source>
</evidence>
<protein>
    <submittedName>
        <fullName evidence="3">Uncharacterized protein LOC104704326</fullName>
    </submittedName>
</protein>
<gene>
    <name evidence="3" type="primary">LOC104704326</name>
</gene>
<dbReference type="Proteomes" id="UP000694864">
    <property type="component" value="Chromosome 7"/>
</dbReference>
<evidence type="ECO:0000259" key="1">
    <source>
        <dbReference type="PROSITE" id="PS50878"/>
    </source>
</evidence>
<dbReference type="CDD" id="cd01650">
    <property type="entry name" value="RT_nLTR_like"/>
    <property type="match status" value="1"/>
</dbReference>
<organism evidence="2 3">
    <name type="scientific">Camelina sativa</name>
    <name type="common">False flax</name>
    <name type="synonym">Myagrum sativum</name>
    <dbReference type="NCBI Taxonomy" id="90675"/>
    <lineage>
        <taxon>Eukaryota</taxon>
        <taxon>Viridiplantae</taxon>
        <taxon>Streptophyta</taxon>
        <taxon>Embryophyta</taxon>
        <taxon>Tracheophyta</taxon>
        <taxon>Spermatophyta</taxon>
        <taxon>Magnoliopsida</taxon>
        <taxon>eudicotyledons</taxon>
        <taxon>Gunneridae</taxon>
        <taxon>Pentapetalae</taxon>
        <taxon>rosids</taxon>
        <taxon>malvids</taxon>
        <taxon>Brassicales</taxon>
        <taxon>Brassicaceae</taxon>
        <taxon>Camelineae</taxon>
        <taxon>Camelina</taxon>
    </lineage>
</organism>
<dbReference type="InterPro" id="IPR043502">
    <property type="entry name" value="DNA/RNA_pol_sf"/>
</dbReference>
<reference evidence="3" key="2">
    <citation type="submission" date="2025-08" db="UniProtKB">
        <authorList>
            <consortium name="RefSeq"/>
        </authorList>
    </citation>
    <scope>IDENTIFICATION</scope>
    <source>
        <tissue evidence="3">Leaf</tissue>
    </source>
</reference>
<name>A0ABM0T073_CAMSA</name>
<dbReference type="RefSeq" id="XP_010418736.1">
    <property type="nucleotide sequence ID" value="XM_010420434.1"/>
</dbReference>
<reference evidence="2" key="1">
    <citation type="journal article" date="2014" name="Nat. Commun.">
        <title>The emerging biofuel crop Camelina sativa retains a highly undifferentiated hexaploid genome structure.</title>
        <authorList>
            <person name="Kagale S."/>
            <person name="Koh C."/>
            <person name="Nixon J."/>
            <person name="Bollina V."/>
            <person name="Clarke W.E."/>
            <person name="Tuteja R."/>
            <person name="Spillane C."/>
            <person name="Robinson S.J."/>
            <person name="Links M.G."/>
            <person name="Clarke C."/>
            <person name="Higgins E.E."/>
            <person name="Huebert T."/>
            <person name="Sharpe A.G."/>
            <person name="Parkin I.A."/>
        </authorList>
    </citation>
    <scope>NUCLEOTIDE SEQUENCE [LARGE SCALE GENOMIC DNA]</scope>
    <source>
        <strain evidence="2">cv. DH55</strain>
    </source>
</reference>
<dbReference type="InterPro" id="IPR000477">
    <property type="entry name" value="RT_dom"/>
</dbReference>
<dbReference type="PANTHER" id="PTHR33116">
    <property type="entry name" value="REVERSE TRANSCRIPTASE ZINC-BINDING DOMAIN-CONTAINING PROTEIN-RELATED-RELATED"/>
    <property type="match status" value="1"/>
</dbReference>
<accession>A0ABM0T073</accession>
<keyword evidence="2" id="KW-1185">Reference proteome</keyword>
<dbReference type="Pfam" id="PF00078">
    <property type="entry name" value="RVT_1"/>
    <property type="match status" value="1"/>
</dbReference>
<dbReference type="GeneID" id="104704326"/>
<feature type="domain" description="Reverse transcriptase" evidence="1">
    <location>
        <begin position="1"/>
        <end position="186"/>
    </location>
</feature>
<dbReference type="PROSITE" id="PS50878">
    <property type="entry name" value="RT_POL"/>
    <property type="match status" value="1"/>
</dbReference>
<dbReference type="InterPro" id="IPR026960">
    <property type="entry name" value="RVT-Znf"/>
</dbReference>
<sequence length="557" mass="63664">MISPRSAIQIDISKAFDSVQWPFLINTLSALNFPPRFIRWIELCVTTASFSVQVNGELTGQNQRGLCQGCSLSPNLFVICMHVVSTLLDKDALERRVGYHPRCQNIQLTHLCFADDILVFTDGTKLSIEGILQIFDRFAEFSALKISLEKSTLYMVGVRETERENILRSFPFASGSLPVRYFGLPLLTKQMTARDYSPLIEQIRNKISSWTARHFSFAGRLQLISSVIQGLTNFWMSAFRLPSACLKEIDSLCCAFLWSGLELNTKKAKVSWSEVCLPNEEGGLGLRSLKEANKHDNWSPLGPLLAITGHRGCIDMGISTDATLAQVLLTHRRRHHHVDHLNEMEACIKAIRTKGLVDTADVVLWKGSGDRFTTTFSTKDVWKAIRRQYTLQDWYRGLWFHHSTPKFAFVTWLAIKNRLSTGDRMLGWNTGAPTSCVFCQDPMETRNHLFFTCPYSWEVWSALSSKILECHFSTDWPILLNLLTDTSLDKVRLFLLRYTFQLLVHSIWRERNNMRHGETAIPPTQLIKRLDKDVRNRIASIADGGYDKCMEVWFATH</sequence>
<dbReference type="Pfam" id="PF13966">
    <property type="entry name" value="zf-RVT"/>
    <property type="match status" value="1"/>
</dbReference>
<evidence type="ECO:0000313" key="2">
    <source>
        <dbReference type="Proteomes" id="UP000694864"/>
    </source>
</evidence>
<dbReference type="PANTHER" id="PTHR33116:SF66">
    <property type="entry name" value="REVERSE TRANSCRIPTASE ZINC-BINDING DOMAIN-CONTAINING PROTEIN"/>
    <property type="match status" value="1"/>
</dbReference>